<dbReference type="EMBL" id="JAWQEG010001867">
    <property type="protein sequence ID" value="KAK3876145.1"/>
    <property type="molecule type" value="Genomic_DNA"/>
</dbReference>
<organism evidence="1 2">
    <name type="scientific">Petrolisthes cinctipes</name>
    <name type="common">Flat porcelain crab</name>
    <dbReference type="NCBI Taxonomy" id="88211"/>
    <lineage>
        <taxon>Eukaryota</taxon>
        <taxon>Metazoa</taxon>
        <taxon>Ecdysozoa</taxon>
        <taxon>Arthropoda</taxon>
        <taxon>Crustacea</taxon>
        <taxon>Multicrustacea</taxon>
        <taxon>Malacostraca</taxon>
        <taxon>Eumalacostraca</taxon>
        <taxon>Eucarida</taxon>
        <taxon>Decapoda</taxon>
        <taxon>Pleocyemata</taxon>
        <taxon>Anomura</taxon>
        <taxon>Galatheoidea</taxon>
        <taxon>Porcellanidae</taxon>
        <taxon>Petrolisthes</taxon>
    </lineage>
</organism>
<keyword evidence="2" id="KW-1185">Reference proteome</keyword>
<comment type="caution">
    <text evidence="1">The sequence shown here is derived from an EMBL/GenBank/DDBJ whole genome shotgun (WGS) entry which is preliminary data.</text>
</comment>
<sequence>MSNTEAGEEQRLDNGRTAAAGVVVIRPTITQELLQNLLILNIFPGLVGWLVGSHLSAVHLTGRDHGVYEIDSVAPIVTSGPAAGYGATWGAGLDITVLTSQRVRIIVRKFFLFYLCILRYRRKCADVVEVQASLLHLQYFRLAIFFSTITE</sequence>
<protein>
    <submittedName>
        <fullName evidence="1">Uncharacterized protein</fullName>
    </submittedName>
</protein>
<dbReference type="AlphaFoldDB" id="A0AAE1KN57"/>
<reference evidence="1" key="1">
    <citation type="submission" date="2023-10" db="EMBL/GenBank/DDBJ databases">
        <title>Genome assemblies of two species of porcelain crab, Petrolisthes cinctipes and Petrolisthes manimaculis (Anomura: Porcellanidae).</title>
        <authorList>
            <person name="Angst P."/>
        </authorList>
    </citation>
    <scope>NUCLEOTIDE SEQUENCE</scope>
    <source>
        <strain evidence="1">PB745_01</strain>
        <tissue evidence="1">Gill</tissue>
    </source>
</reference>
<dbReference type="Proteomes" id="UP001286313">
    <property type="component" value="Unassembled WGS sequence"/>
</dbReference>
<name>A0AAE1KN57_PETCI</name>
<proteinExistence type="predicted"/>
<accession>A0AAE1KN57</accession>
<gene>
    <name evidence="1" type="ORF">Pcinc_019039</name>
</gene>
<evidence type="ECO:0000313" key="2">
    <source>
        <dbReference type="Proteomes" id="UP001286313"/>
    </source>
</evidence>
<evidence type="ECO:0000313" key="1">
    <source>
        <dbReference type="EMBL" id="KAK3876145.1"/>
    </source>
</evidence>